<proteinExistence type="predicted"/>
<feature type="transmembrane region" description="Helical" evidence="1">
    <location>
        <begin position="169"/>
        <end position="187"/>
    </location>
</feature>
<reference evidence="2 3" key="1">
    <citation type="submission" date="2021-05" db="EMBL/GenBank/DDBJ databases">
        <title>A Polyphasic approach of four new species of the genus Ohtaekwangia: Ohtaekwangia histidinii sp. nov., Ohtaekwangia cretensis sp. nov., Ohtaekwangia indiensis sp. nov., Ohtaekwangia reichenbachii sp. nov. from diverse environment.</title>
        <authorList>
            <person name="Octaviana S."/>
        </authorList>
    </citation>
    <scope>NUCLEOTIDE SEQUENCE [LARGE SCALE GENOMIC DNA]</scope>
    <source>
        <strain evidence="2 3">PWU4</strain>
    </source>
</reference>
<protein>
    <submittedName>
        <fullName evidence="2">Uncharacterized protein</fullName>
    </submittedName>
</protein>
<organism evidence="2 3">
    <name type="scientific">Chryseosolibacter histidini</name>
    <dbReference type="NCBI Taxonomy" id="2782349"/>
    <lineage>
        <taxon>Bacteria</taxon>
        <taxon>Pseudomonadati</taxon>
        <taxon>Bacteroidota</taxon>
        <taxon>Cytophagia</taxon>
        <taxon>Cytophagales</taxon>
        <taxon>Chryseotaleaceae</taxon>
        <taxon>Chryseosolibacter</taxon>
    </lineage>
</organism>
<dbReference type="EMBL" id="JAHESF010000012">
    <property type="protein sequence ID" value="MBT1698053.1"/>
    <property type="molecule type" value="Genomic_DNA"/>
</dbReference>
<gene>
    <name evidence="2" type="ORF">KK083_14265</name>
</gene>
<dbReference type="RefSeq" id="WP_254163924.1">
    <property type="nucleotide sequence ID" value="NZ_JAHESF010000012.1"/>
</dbReference>
<feature type="transmembrane region" description="Helical" evidence="1">
    <location>
        <begin position="147"/>
        <end position="163"/>
    </location>
</feature>
<feature type="transmembrane region" description="Helical" evidence="1">
    <location>
        <begin position="33"/>
        <end position="52"/>
    </location>
</feature>
<evidence type="ECO:0000313" key="2">
    <source>
        <dbReference type="EMBL" id="MBT1698053.1"/>
    </source>
</evidence>
<evidence type="ECO:0000313" key="3">
    <source>
        <dbReference type="Proteomes" id="UP001319200"/>
    </source>
</evidence>
<name>A0AAP2DMN7_9BACT</name>
<dbReference type="AlphaFoldDB" id="A0AAP2DMN7"/>
<feature type="transmembrane region" description="Helical" evidence="1">
    <location>
        <begin position="58"/>
        <end position="81"/>
    </location>
</feature>
<comment type="caution">
    <text evidence="2">The sequence shown here is derived from an EMBL/GenBank/DDBJ whole genome shotgun (WGS) entry which is preliminary data.</text>
</comment>
<evidence type="ECO:0000256" key="1">
    <source>
        <dbReference type="SAM" id="Phobius"/>
    </source>
</evidence>
<keyword evidence="3" id="KW-1185">Reference proteome</keyword>
<feature type="transmembrane region" description="Helical" evidence="1">
    <location>
        <begin position="93"/>
        <end position="116"/>
    </location>
</feature>
<keyword evidence="1" id="KW-0812">Transmembrane</keyword>
<keyword evidence="1" id="KW-0472">Membrane</keyword>
<sequence length="192" mass="21490">MEPEEKNISHLESLHVIADAISRTKDNFRENSFYFLLWGWLITAASVAFFILQQYTTVHIFFVPFPIAAATGGIVTIVRYLKHRSVAPTESYITYFLSRLWMVLGLNFVAVVFINVSQNQQPFTYTLILAGIGTFVSGLVMKFRPMTVGGIVCLISAMVIVYVPQDYRVLLHGAAVVSGYLVPGYLLKASNK</sequence>
<feature type="transmembrane region" description="Helical" evidence="1">
    <location>
        <begin position="122"/>
        <end position="140"/>
    </location>
</feature>
<accession>A0AAP2DMN7</accession>
<dbReference type="Proteomes" id="UP001319200">
    <property type="component" value="Unassembled WGS sequence"/>
</dbReference>
<keyword evidence="1" id="KW-1133">Transmembrane helix</keyword>